<evidence type="ECO:0000313" key="3">
    <source>
        <dbReference type="Proteomes" id="UP000824091"/>
    </source>
</evidence>
<proteinExistence type="predicted"/>
<reference evidence="2" key="2">
    <citation type="journal article" date="2021" name="PeerJ">
        <title>Extensive microbial diversity within the chicken gut microbiome revealed by metagenomics and culture.</title>
        <authorList>
            <person name="Gilroy R."/>
            <person name="Ravi A."/>
            <person name="Getino M."/>
            <person name="Pursley I."/>
            <person name="Horton D.L."/>
            <person name="Alikhan N.F."/>
            <person name="Baker D."/>
            <person name="Gharbi K."/>
            <person name="Hall N."/>
            <person name="Watson M."/>
            <person name="Adriaenssens E.M."/>
            <person name="Foster-Nyarko E."/>
            <person name="Jarju S."/>
            <person name="Secka A."/>
            <person name="Antonio M."/>
            <person name="Oren A."/>
            <person name="Chaudhuri R.R."/>
            <person name="La Ragione R."/>
            <person name="Hildebrand F."/>
            <person name="Pallen M.J."/>
        </authorList>
    </citation>
    <scope>NUCLEOTIDE SEQUENCE</scope>
    <source>
        <strain evidence="2">11300</strain>
    </source>
</reference>
<accession>A0A9D1L7F8</accession>
<dbReference type="AlphaFoldDB" id="A0A9D1L7F8"/>
<sequence length="107" mass="11984">MKYITAERRSILINDPYIGMPIIIDNDWNEPCPDCGCRPETPDIPQDPGNHGENGGSFDSMYLGSLPLAMAYVPFQRWKTTYSLERALQAGTVFPELDLPFTGGMKK</sequence>
<name>A0A9D1L7F8_9FIRM</name>
<protein>
    <submittedName>
        <fullName evidence="2">Spore coat associated protein CotJA</fullName>
    </submittedName>
</protein>
<comment type="caution">
    <text evidence="2">The sequence shown here is derived from an EMBL/GenBank/DDBJ whole genome shotgun (WGS) entry which is preliminary data.</text>
</comment>
<dbReference type="Proteomes" id="UP000824091">
    <property type="component" value="Unassembled WGS sequence"/>
</dbReference>
<organism evidence="2 3">
    <name type="scientific">Candidatus Fimisoma avicola</name>
    <dbReference type="NCBI Taxonomy" id="2840826"/>
    <lineage>
        <taxon>Bacteria</taxon>
        <taxon>Bacillati</taxon>
        <taxon>Bacillota</taxon>
        <taxon>Clostridia</taxon>
        <taxon>Eubacteriales</taxon>
        <taxon>Candidatus Fimisoma</taxon>
    </lineage>
</organism>
<dbReference type="EMBL" id="DVMO01000001">
    <property type="protein sequence ID" value="HIU26751.1"/>
    <property type="molecule type" value="Genomic_DNA"/>
</dbReference>
<evidence type="ECO:0000256" key="1">
    <source>
        <dbReference type="SAM" id="MobiDB-lite"/>
    </source>
</evidence>
<reference evidence="2" key="1">
    <citation type="submission" date="2020-10" db="EMBL/GenBank/DDBJ databases">
        <authorList>
            <person name="Gilroy R."/>
        </authorList>
    </citation>
    <scope>NUCLEOTIDE SEQUENCE</scope>
    <source>
        <strain evidence="2">11300</strain>
    </source>
</reference>
<feature type="region of interest" description="Disordered" evidence="1">
    <location>
        <begin position="37"/>
        <end position="56"/>
    </location>
</feature>
<dbReference type="InterPro" id="IPR020256">
    <property type="entry name" value="Spore_coat_CotJA"/>
</dbReference>
<dbReference type="Pfam" id="PF11007">
    <property type="entry name" value="CotJA"/>
    <property type="match status" value="1"/>
</dbReference>
<gene>
    <name evidence="2" type="ORF">IAD16_00025</name>
</gene>
<evidence type="ECO:0000313" key="2">
    <source>
        <dbReference type="EMBL" id="HIU26751.1"/>
    </source>
</evidence>